<dbReference type="Proteomes" id="UP001195769">
    <property type="component" value="Unassembled WGS sequence"/>
</dbReference>
<organism evidence="7 8">
    <name type="scientific">Suillus fuscotomentosus</name>
    <dbReference type="NCBI Taxonomy" id="1912939"/>
    <lineage>
        <taxon>Eukaryota</taxon>
        <taxon>Fungi</taxon>
        <taxon>Dikarya</taxon>
        <taxon>Basidiomycota</taxon>
        <taxon>Agaricomycotina</taxon>
        <taxon>Agaricomycetes</taxon>
        <taxon>Agaricomycetidae</taxon>
        <taxon>Boletales</taxon>
        <taxon>Suillineae</taxon>
        <taxon>Suillaceae</taxon>
        <taxon>Suillus</taxon>
    </lineage>
</organism>
<name>A0AAD4HN26_9AGAM</name>
<dbReference type="InterPro" id="IPR008949">
    <property type="entry name" value="Isoprenoid_synthase_dom_sf"/>
</dbReference>
<comment type="similarity">
    <text evidence="2 6">Belongs to the terpene synthase family.</text>
</comment>
<evidence type="ECO:0000313" key="8">
    <source>
        <dbReference type="Proteomes" id="UP001195769"/>
    </source>
</evidence>
<gene>
    <name evidence="7" type="ORF">F5891DRAFT_1022036</name>
</gene>
<evidence type="ECO:0000256" key="5">
    <source>
        <dbReference type="ARBA" id="ARBA00023239"/>
    </source>
</evidence>
<keyword evidence="8" id="KW-1185">Reference proteome</keyword>
<comment type="caution">
    <text evidence="7">The sequence shown here is derived from an EMBL/GenBank/DDBJ whole genome shotgun (WGS) entry which is preliminary data.</text>
</comment>
<reference evidence="7" key="1">
    <citation type="journal article" date="2020" name="New Phytol.">
        <title>Comparative genomics reveals dynamic genome evolution in host specialist ectomycorrhizal fungi.</title>
        <authorList>
            <person name="Lofgren L.A."/>
            <person name="Nguyen N.H."/>
            <person name="Vilgalys R."/>
            <person name="Ruytinx J."/>
            <person name="Liao H.L."/>
            <person name="Branco S."/>
            <person name="Kuo A."/>
            <person name="LaButti K."/>
            <person name="Lipzen A."/>
            <person name="Andreopoulos W."/>
            <person name="Pangilinan J."/>
            <person name="Riley R."/>
            <person name="Hundley H."/>
            <person name="Na H."/>
            <person name="Barry K."/>
            <person name="Grigoriev I.V."/>
            <person name="Stajich J.E."/>
            <person name="Kennedy P.G."/>
        </authorList>
    </citation>
    <scope>NUCLEOTIDE SEQUENCE</scope>
    <source>
        <strain evidence="7">FC203</strain>
    </source>
</reference>
<keyword evidence="3 6" id="KW-0479">Metal-binding</keyword>
<dbReference type="EC" id="4.2.3.-" evidence="6"/>
<dbReference type="SUPFAM" id="SSF48576">
    <property type="entry name" value="Terpenoid synthases"/>
    <property type="match status" value="1"/>
</dbReference>
<dbReference type="RefSeq" id="XP_041228107.1">
    <property type="nucleotide sequence ID" value="XM_041361216.1"/>
</dbReference>
<proteinExistence type="inferred from homology"/>
<evidence type="ECO:0000256" key="2">
    <source>
        <dbReference type="ARBA" id="ARBA00006333"/>
    </source>
</evidence>
<dbReference type="GO" id="GO:0010333">
    <property type="term" value="F:terpene synthase activity"/>
    <property type="evidence" value="ECO:0007669"/>
    <property type="project" value="InterPro"/>
</dbReference>
<evidence type="ECO:0000256" key="6">
    <source>
        <dbReference type="RuleBase" id="RU366034"/>
    </source>
</evidence>
<dbReference type="EMBL" id="JABBWK010000016">
    <property type="protein sequence ID" value="KAG1902532.1"/>
    <property type="molecule type" value="Genomic_DNA"/>
</dbReference>
<evidence type="ECO:0000256" key="4">
    <source>
        <dbReference type="ARBA" id="ARBA00022842"/>
    </source>
</evidence>
<dbReference type="AlphaFoldDB" id="A0AAD4HN26"/>
<dbReference type="PANTHER" id="PTHR35201">
    <property type="entry name" value="TERPENE SYNTHASE"/>
    <property type="match status" value="1"/>
</dbReference>
<dbReference type="GO" id="GO:0046872">
    <property type="term" value="F:metal ion binding"/>
    <property type="evidence" value="ECO:0007669"/>
    <property type="project" value="UniProtKB-KW"/>
</dbReference>
<dbReference type="Gene3D" id="1.10.600.10">
    <property type="entry name" value="Farnesyl Diphosphate Synthase"/>
    <property type="match status" value="1"/>
</dbReference>
<dbReference type="Pfam" id="PF19086">
    <property type="entry name" value="Terpene_syn_C_2"/>
    <property type="match status" value="1"/>
</dbReference>
<dbReference type="InterPro" id="IPR034686">
    <property type="entry name" value="Terpene_cyclase-like_2"/>
</dbReference>
<protein>
    <recommendedName>
        <fullName evidence="6">Terpene synthase</fullName>
        <ecNumber evidence="6">4.2.3.-</ecNumber>
    </recommendedName>
</protein>
<sequence length="382" mass="43676">MYMKWADSNLGRYISSAGSSGLDQRQFAPLSTFPFLIRNYISGVMDARPKTIYLPDTMVNWPWPRTINPHHEDVKAEVDASFRDFKALSPKSQEAFDKCDFARLTALAYPNAPREHLRSGCDSMNLFFIVEEYTDMENEAVTKERVDIVLDALHNPHKIRPEGECILGEIARQFWARAIQSASLPSQRHFLETFDEYLNSVVVEALDREQGRRRGLDDYLKLRRKTIGVKPSFPILEMGIDLPDEMFYHPVIMDLADCVTELIIIDNDMMSYNKEQAAGNEFHNLISIVMLELDLDRGSAMAWAAHYHAGVQKRFIDGLAKVPSWGPSVDVLVKEYLNGVANWARANHSWSYESQRYFGTMGPEIRQTRLVPLLPGPDRKAI</sequence>
<keyword evidence="5 6" id="KW-0456">Lyase</keyword>
<accession>A0AAD4HN26</accession>
<comment type="cofactor">
    <cofactor evidence="1 6">
        <name>Mg(2+)</name>
        <dbReference type="ChEBI" id="CHEBI:18420"/>
    </cofactor>
</comment>
<dbReference type="GeneID" id="64655514"/>
<evidence type="ECO:0000256" key="3">
    <source>
        <dbReference type="ARBA" id="ARBA00022723"/>
    </source>
</evidence>
<evidence type="ECO:0000256" key="1">
    <source>
        <dbReference type="ARBA" id="ARBA00001946"/>
    </source>
</evidence>
<dbReference type="GO" id="GO:0008299">
    <property type="term" value="P:isoprenoid biosynthetic process"/>
    <property type="evidence" value="ECO:0007669"/>
    <property type="project" value="UniProtKB-ARBA"/>
</dbReference>
<evidence type="ECO:0000313" key="7">
    <source>
        <dbReference type="EMBL" id="KAG1902532.1"/>
    </source>
</evidence>
<keyword evidence="4 6" id="KW-0460">Magnesium</keyword>
<dbReference type="PANTHER" id="PTHR35201:SF4">
    <property type="entry name" value="BETA-PINACENE SYNTHASE-RELATED"/>
    <property type="match status" value="1"/>
</dbReference>